<dbReference type="PANTHER" id="PTHR31183:SF1">
    <property type="entry name" value="CILIA- AND FLAGELLA-ASSOCIATED PROTEIN 53"/>
    <property type="match status" value="1"/>
</dbReference>
<reference evidence="5 6" key="1">
    <citation type="journal article" date="2024" name="Nat. Commun.">
        <title>Phylogenomics reveals the evolutionary origins of lichenization in chlorophyte algae.</title>
        <authorList>
            <person name="Puginier C."/>
            <person name="Libourel C."/>
            <person name="Otte J."/>
            <person name="Skaloud P."/>
            <person name="Haon M."/>
            <person name="Grisel S."/>
            <person name="Petersen M."/>
            <person name="Berrin J.G."/>
            <person name="Delaux P.M."/>
            <person name="Dal Grande F."/>
            <person name="Keller J."/>
        </authorList>
    </citation>
    <scope>NUCLEOTIDE SEQUENCE [LARGE SCALE GENOMIC DNA]</scope>
    <source>
        <strain evidence="5 6">SAG 245.80</strain>
    </source>
</reference>
<dbReference type="InterPro" id="IPR043596">
    <property type="entry name" value="CFAP53/TCHP"/>
</dbReference>
<accession>A0AAW1SGK0</accession>
<keyword evidence="3" id="KW-0966">Cell projection</keyword>
<dbReference type="AlphaFoldDB" id="A0AAW1SGK0"/>
<sequence length="205" mass="22304">MPDERRAALGARVRGLAEKREAEAAAVAAQARERQFRAGQHLEATLHREAADTSEQDALIDADAAAAEARRGVEVGRRAAARAVLQAQATAGQLSQIAERTSRRRQAHDDALAEREAQQRLDDQADAARRDALAAEAAAEDAFRGDLRAQMAEKRAAQERDAELLALGAATASAAREEYEAHVAVVAAEEPRPHEHHRRKVLWSF</sequence>
<organism evidence="5 6">
    <name type="scientific">Elliptochloris bilobata</name>
    <dbReference type="NCBI Taxonomy" id="381761"/>
    <lineage>
        <taxon>Eukaryota</taxon>
        <taxon>Viridiplantae</taxon>
        <taxon>Chlorophyta</taxon>
        <taxon>core chlorophytes</taxon>
        <taxon>Trebouxiophyceae</taxon>
        <taxon>Trebouxiophyceae incertae sedis</taxon>
        <taxon>Elliptochloris clade</taxon>
        <taxon>Elliptochloris</taxon>
    </lineage>
</organism>
<dbReference type="GO" id="GO:0005929">
    <property type="term" value="C:cilium"/>
    <property type="evidence" value="ECO:0007669"/>
    <property type="project" value="UniProtKB-SubCell"/>
</dbReference>
<name>A0AAW1SGK0_9CHLO</name>
<evidence type="ECO:0000256" key="4">
    <source>
        <dbReference type="SAM" id="MobiDB-lite"/>
    </source>
</evidence>
<proteinExistence type="predicted"/>
<evidence type="ECO:0000256" key="1">
    <source>
        <dbReference type="ARBA" id="ARBA00004138"/>
    </source>
</evidence>
<comment type="caution">
    <text evidence="5">The sequence shown here is derived from an EMBL/GenBank/DDBJ whole genome shotgun (WGS) entry which is preliminary data.</text>
</comment>
<feature type="region of interest" description="Disordered" evidence="4">
    <location>
        <begin position="90"/>
        <end position="128"/>
    </location>
</feature>
<dbReference type="EMBL" id="JALJOU010000003">
    <property type="protein sequence ID" value="KAK9845459.1"/>
    <property type="molecule type" value="Genomic_DNA"/>
</dbReference>
<dbReference type="PANTHER" id="PTHR31183">
    <property type="entry name" value="TRICHOPLEIN KERATIN FILAMENT-BINDING PROTEIN FAMILY MEMBER"/>
    <property type="match status" value="1"/>
</dbReference>
<evidence type="ECO:0000313" key="6">
    <source>
        <dbReference type="Proteomes" id="UP001445335"/>
    </source>
</evidence>
<evidence type="ECO:0000256" key="3">
    <source>
        <dbReference type="ARBA" id="ARBA00023273"/>
    </source>
</evidence>
<evidence type="ECO:0000313" key="5">
    <source>
        <dbReference type="EMBL" id="KAK9845459.1"/>
    </source>
</evidence>
<keyword evidence="6" id="KW-1185">Reference proteome</keyword>
<keyword evidence="2" id="KW-0969">Cilium</keyword>
<protein>
    <submittedName>
        <fullName evidence="5">Uncharacterized protein</fullName>
    </submittedName>
</protein>
<dbReference type="Proteomes" id="UP001445335">
    <property type="component" value="Unassembled WGS sequence"/>
</dbReference>
<feature type="compositionally biased region" description="Basic and acidic residues" evidence="4">
    <location>
        <begin position="107"/>
        <end position="128"/>
    </location>
</feature>
<evidence type="ECO:0000256" key="2">
    <source>
        <dbReference type="ARBA" id="ARBA00023069"/>
    </source>
</evidence>
<comment type="subcellular location">
    <subcellularLocation>
        <location evidence="1">Cell projection</location>
        <location evidence="1">Cilium</location>
    </subcellularLocation>
</comment>
<gene>
    <name evidence="5" type="ORF">WJX81_006904</name>
</gene>